<dbReference type="HOGENOM" id="CLU_3106346_0_0_1"/>
<name>S8EAK7_FOMSC</name>
<evidence type="ECO:0000256" key="1">
    <source>
        <dbReference type="SAM" id="MobiDB-lite"/>
    </source>
</evidence>
<organism evidence="2 3">
    <name type="scientific">Fomitopsis schrenkii</name>
    <name type="common">Brown rot fungus</name>
    <dbReference type="NCBI Taxonomy" id="2126942"/>
    <lineage>
        <taxon>Eukaryota</taxon>
        <taxon>Fungi</taxon>
        <taxon>Dikarya</taxon>
        <taxon>Basidiomycota</taxon>
        <taxon>Agaricomycotina</taxon>
        <taxon>Agaricomycetes</taxon>
        <taxon>Polyporales</taxon>
        <taxon>Fomitopsis</taxon>
    </lineage>
</organism>
<feature type="region of interest" description="Disordered" evidence="1">
    <location>
        <begin position="25"/>
        <end position="51"/>
    </location>
</feature>
<evidence type="ECO:0000313" key="2">
    <source>
        <dbReference type="EMBL" id="EPT02042.1"/>
    </source>
</evidence>
<proteinExistence type="predicted"/>
<feature type="compositionally biased region" description="Low complexity" evidence="1">
    <location>
        <begin position="35"/>
        <end position="51"/>
    </location>
</feature>
<protein>
    <submittedName>
        <fullName evidence="2">Uncharacterized protein</fullName>
    </submittedName>
</protein>
<keyword evidence="3" id="KW-1185">Reference proteome</keyword>
<dbReference type="AlphaFoldDB" id="S8EAK7"/>
<dbReference type="InParanoid" id="S8EAK7"/>
<dbReference type="EMBL" id="KE504138">
    <property type="protein sequence ID" value="EPT02042.1"/>
    <property type="molecule type" value="Genomic_DNA"/>
</dbReference>
<evidence type="ECO:0000313" key="3">
    <source>
        <dbReference type="Proteomes" id="UP000015241"/>
    </source>
</evidence>
<accession>S8EAK7</accession>
<sequence>MPSSCLQESYPYRLDTAHVLTPRTGYSPYHEHFAPTRSRLPSTPRSRACVA</sequence>
<dbReference type="Proteomes" id="UP000015241">
    <property type="component" value="Unassembled WGS sequence"/>
</dbReference>
<reference evidence="2 3" key="1">
    <citation type="journal article" date="2012" name="Science">
        <title>The Paleozoic origin of enzymatic lignin decomposition reconstructed from 31 fungal genomes.</title>
        <authorList>
            <person name="Floudas D."/>
            <person name="Binder M."/>
            <person name="Riley R."/>
            <person name="Barry K."/>
            <person name="Blanchette R.A."/>
            <person name="Henrissat B."/>
            <person name="Martinez A.T."/>
            <person name="Otillar R."/>
            <person name="Spatafora J.W."/>
            <person name="Yadav J.S."/>
            <person name="Aerts A."/>
            <person name="Benoit I."/>
            <person name="Boyd A."/>
            <person name="Carlson A."/>
            <person name="Copeland A."/>
            <person name="Coutinho P.M."/>
            <person name="de Vries R.P."/>
            <person name="Ferreira P."/>
            <person name="Findley K."/>
            <person name="Foster B."/>
            <person name="Gaskell J."/>
            <person name="Glotzer D."/>
            <person name="Gorecki P."/>
            <person name="Heitman J."/>
            <person name="Hesse C."/>
            <person name="Hori C."/>
            <person name="Igarashi K."/>
            <person name="Jurgens J.A."/>
            <person name="Kallen N."/>
            <person name="Kersten P."/>
            <person name="Kohler A."/>
            <person name="Kuees U."/>
            <person name="Kumar T.K.A."/>
            <person name="Kuo A."/>
            <person name="LaButti K."/>
            <person name="Larrondo L.F."/>
            <person name="Lindquist E."/>
            <person name="Ling A."/>
            <person name="Lombard V."/>
            <person name="Lucas S."/>
            <person name="Lundell T."/>
            <person name="Martin R."/>
            <person name="McLaughlin D.J."/>
            <person name="Morgenstern I."/>
            <person name="Morin E."/>
            <person name="Murat C."/>
            <person name="Nagy L.G."/>
            <person name="Nolan M."/>
            <person name="Ohm R.A."/>
            <person name="Patyshakuliyeva A."/>
            <person name="Rokas A."/>
            <person name="Ruiz-Duenas F.J."/>
            <person name="Sabat G."/>
            <person name="Salamov A."/>
            <person name="Samejima M."/>
            <person name="Schmutz J."/>
            <person name="Slot J.C."/>
            <person name="St John F."/>
            <person name="Stenlid J."/>
            <person name="Sun H."/>
            <person name="Sun S."/>
            <person name="Syed K."/>
            <person name="Tsang A."/>
            <person name="Wiebenga A."/>
            <person name="Young D."/>
            <person name="Pisabarro A."/>
            <person name="Eastwood D.C."/>
            <person name="Martin F."/>
            <person name="Cullen D."/>
            <person name="Grigoriev I.V."/>
            <person name="Hibbett D.S."/>
        </authorList>
    </citation>
    <scope>NUCLEOTIDE SEQUENCE</scope>
    <source>
        <strain evidence="3">FP-58527</strain>
    </source>
</reference>
<gene>
    <name evidence="2" type="ORF">FOMPIDRAFT_1036070</name>
</gene>